<feature type="non-terminal residue" evidence="5">
    <location>
        <position position="1"/>
    </location>
</feature>
<protein>
    <recommendedName>
        <fullName evidence="4">Peptidase A1 domain-containing protein</fullName>
    </recommendedName>
</protein>
<dbReference type="KEGG" id="pfj:MYCFIDRAFT_22517"/>
<dbReference type="VEuPathDB" id="FungiDB:MYCFIDRAFT_22517"/>
<dbReference type="GO" id="GO:0006508">
    <property type="term" value="P:proteolysis"/>
    <property type="evidence" value="ECO:0007669"/>
    <property type="project" value="UniProtKB-KW"/>
</dbReference>
<evidence type="ECO:0000256" key="1">
    <source>
        <dbReference type="ARBA" id="ARBA00007447"/>
    </source>
</evidence>
<dbReference type="HOGENOM" id="CLU_1450983_0_0_1"/>
<organism evidence="5 6">
    <name type="scientific">Pseudocercospora fijiensis (strain CIRAD86)</name>
    <name type="common">Black leaf streak disease fungus</name>
    <name type="synonym">Mycosphaerella fijiensis</name>
    <dbReference type="NCBI Taxonomy" id="383855"/>
    <lineage>
        <taxon>Eukaryota</taxon>
        <taxon>Fungi</taxon>
        <taxon>Dikarya</taxon>
        <taxon>Ascomycota</taxon>
        <taxon>Pezizomycotina</taxon>
        <taxon>Dothideomycetes</taxon>
        <taxon>Dothideomycetidae</taxon>
        <taxon>Mycosphaerellales</taxon>
        <taxon>Mycosphaerellaceae</taxon>
        <taxon>Pseudocercospora</taxon>
    </lineage>
</organism>
<dbReference type="Gene3D" id="2.40.70.10">
    <property type="entry name" value="Acid Proteases"/>
    <property type="match status" value="1"/>
</dbReference>
<dbReference type="GO" id="GO:0004190">
    <property type="term" value="F:aspartic-type endopeptidase activity"/>
    <property type="evidence" value="ECO:0007669"/>
    <property type="project" value="UniProtKB-KW"/>
</dbReference>
<dbReference type="InterPro" id="IPR033121">
    <property type="entry name" value="PEPTIDASE_A1"/>
</dbReference>
<evidence type="ECO:0000313" key="5">
    <source>
        <dbReference type="EMBL" id="EME80024.1"/>
    </source>
</evidence>
<dbReference type="Pfam" id="PF00026">
    <property type="entry name" value="Asp"/>
    <property type="match status" value="1"/>
</dbReference>
<proteinExistence type="inferred from homology"/>
<dbReference type="PROSITE" id="PS51767">
    <property type="entry name" value="PEPTIDASE_A1"/>
    <property type="match status" value="1"/>
</dbReference>
<keyword evidence="3" id="KW-0378">Hydrolase</keyword>
<dbReference type="PANTHER" id="PTHR47966">
    <property type="entry name" value="BETA-SITE APP-CLEAVING ENZYME, ISOFORM A-RELATED"/>
    <property type="match status" value="1"/>
</dbReference>
<sequence length="187" mass="19789">IGSPPQPFKVLLDTGSDLLWVPDAASSACRNDTCAGGQFTSNASTTFSAAENALPFKIAYMDGSLEQGVYAADMVGLGDVSLTNFTFGLASTVQISPSIPDGPQFGIMGISYSSAREYNCTNSEQPSTCAVIPTVIDRMHDSGVIGSRSYSIYLDDIVEQKGNILFGAVDTAKFYGDLVTMNTVKPR</sequence>
<dbReference type="InterPro" id="IPR001969">
    <property type="entry name" value="Aspartic_peptidase_AS"/>
</dbReference>
<keyword evidence="3" id="KW-0645">Protease</keyword>
<comment type="similarity">
    <text evidence="1 3">Belongs to the peptidase A1 family.</text>
</comment>
<feature type="domain" description="Peptidase A1" evidence="4">
    <location>
        <begin position="1"/>
        <end position="187"/>
    </location>
</feature>
<dbReference type="eggNOG" id="KOG1339">
    <property type="taxonomic scope" value="Eukaryota"/>
</dbReference>
<dbReference type="InterPro" id="IPR001461">
    <property type="entry name" value="Aspartic_peptidase_A1"/>
</dbReference>
<dbReference type="OrthoDB" id="771136at2759"/>
<dbReference type="RefSeq" id="XP_007928750.1">
    <property type="nucleotide sequence ID" value="XM_007930559.1"/>
</dbReference>
<keyword evidence="2 3" id="KW-0064">Aspartyl protease</keyword>
<dbReference type="EMBL" id="KB446561">
    <property type="protein sequence ID" value="EME80024.1"/>
    <property type="molecule type" value="Genomic_DNA"/>
</dbReference>
<dbReference type="InterPro" id="IPR021109">
    <property type="entry name" value="Peptidase_aspartic_dom_sf"/>
</dbReference>
<dbReference type="PROSITE" id="PS00141">
    <property type="entry name" value="ASP_PROTEASE"/>
    <property type="match status" value="1"/>
</dbReference>
<keyword evidence="6" id="KW-1185">Reference proteome</keyword>
<gene>
    <name evidence="5" type="ORF">MYCFIDRAFT_22517</name>
</gene>
<evidence type="ECO:0000313" key="6">
    <source>
        <dbReference type="Proteomes" id="UP000016932"/>
    </source>
</evidence>
<evidence type="ECO:0000256" key="3">
    <source>
        <dbReference type="RuleBase" id="RU000454"/>
    </source>
</evidence>
<dbReference type="AlphaFoldDB" id="M2ZLS2"/>
<dbReference type="PANTHER" id="PTHR47966:SF65">
    <property type="entry name" value="ASPARTIC-TYPE ENDOPEPTIDASE"/>
    <property type="match status" value="1"/>
</dbReference>
<dbReference type="GeneID" id="19338386"/>
<dbReference type="PRINTS" id="PR00792">
    <property type="entry name" value="PEPSIN"/>
</dbReference>
<reference evidence="5 6" key="1">
    <citation type="journal article" date="2012" name="PLoS Pathog.">
        <title>Diverse lifestyles and strategies of plant pathogenesis encoded in the genomes of eighteen Dothideomycetes fungi.</title>
        <authorList>
            <person name="Ohm R.A."/>
            <person name="Feau N."/>
            <person name="Henrissat B."/>
            <person name="Schoch C.L."/>
            <person name="Horwitz B.A."/>
            <person name="Barry K.W."/>
            <person name="Condon B.J."/>
            <person name="Copeland A.C."/>
            <person name="Dhillon B."/>
            <person name="Glaser F."/>
            <person name="Hesse C.N."/>
            <person name="Kosti I."/>
            <person name="LaButti K."/>
            <person name="Lindquist E.A."/>
            <person name="Lucas S."/>
            <person name="Salamov A.A."/>
            <person name="Bradshaw R.E."/>
            <person name="Ciuffetti L."/>
            <person name="Hamelin R.C."/>
            <person name="Kema G.H.J."/>
            <person name="Lawrence C."/>
            <person name="Scott J.A."/>
            <person name="Spatafora J.W."/>
            <person name="Turgeon B.G."/>
            <person name="de Wit P.J.G.M."/>
            <person name="Zhong S."/>
            <person name="Goodwin S.B."/>
            <person name="Grigoriev I.V."/>
        </authorList>
    </citation>
    <scope>NUCLEOTIDE SEQUENCE [LARGE SCALE GENOMIC DNA]</scope>
    <source>
        <strain evidence="5 6">CIRAD86</strain>
    </source>
</reference>
<name>M2ZLS2_PSEFD</name>
<feature type="non-terminal residue" evidence="5">
    <location>
        <position position="187"/>
    </location>
</feature>
<evidence type="ECO:0000259" key="4">
    <source>
        <dbReference type="PROSITE" id="PS51767"/>
    </source>
</evidence>
<dbReference type="Proteomes" id="UP000016932">
    <property type="component" value="Unassembled WGS sequence"/>
</dbReference>
<evidence type="ECO:0000256" key="2">
    <source>
        <dbReference type="ARBA" id="ARBA00022750"/>
    </source>
</evidence>
<dbReference type="SUPFAM" id="SSF50630">
    <property type="entry name" value="Acid proteases"/>
    <property type="match status" value="1"/>
</dbReference>
<accession>M2ZLS2</accession>